<dbReference type="SUPFAM" id="SSF52540">
    <property type="entry name" value="P-loop containing nucleoside triphosphate hydrolases"/>
    <property type="match status" value="1"/>
</dbReference>
<keyword evidence="1" id="KW-0547">Nucleotide-binding</keyword>
<feature type="non-terminal residue" evidence="4">
    <location>
        <position position="549"/>
    </location>
</feature>
<dbReference type="Gene3D" id="3.40.50.300">
    <property type="entry name" value="P-loop containing nucleotide triphosphate hydrolases"/>
    <property type="match status" value="1"/>
</dbReference>
<protein>
    <submittedName>
        <fullName evidence="4">AAA family ATPase</fullName>
    </submittedName>
</protein>
<reference evidence="5" key="1">
    <citation type="journal article" date="2019" name="Int. J. Syst. Evol. Microbiol.">
        <title>The Global Catalogue of Microorganisms (GCM) 10K type strain sequencing project: providing services to taxonomists for standard genome sequencing and annotation.</title>
        <authorList>
            <consortium name="The Broad Institute Genomics Platform"/>
            <consortium name="The Broad Institute Genome Sequencing Center for Infectious Disease"/>
            <person name="Wu L."/>
            <person name="Ma J."/>
        </authorList>
    </citation>
    <scope>NUCLEOTIDE SEQUENCE [LARGE SCALE GENOMIC DNA]</scope>
    <source>
        <strain evidence="5">CGMCC 4.7020</strain>
    </source>
</reference>
<feature type="domain" description="Orc1-like AAA ATPase" evidence="3">
    <location>
        <begin position="14"/>
        <end position="180"/>
    </location>
</feature>
<accession>A0ABW3Y006</accession>
<dbReference type="PANTHER" id="PTHR16305:SF28">
    <property type="entry name" value="GUANYLATE CYCLASE DOMAIN-CONTAINING PROTEIN"/>
    <property type="match status" value="1"/>
</dbReference>
<evidence type="ECO:0000256" key="1">
    <source>
        <dbReference type="ARBA" id="ARBA00022741"/>
    </source>
</evidence>
<comment type="caution">
    <text evidence="4">The sequence shown here is derived from an EMBL/GenBank/DDBJ whole genome shotgun (WGS) entry which is preliminary data.</text>
</comment>
<gene>
    <name evidence="4" type="ORF">ACFQ5X_50380</name>
</gene>
<dbReference type="InterPro" id="IPR041664">
    <property type="entry name" value="AAA_16"/>
</dbReference>
<dbReference type="InterPro" id="IPR027417">
    <property type="entry name" value="P-loop_NTPase"/>
</dbReference>
<sequence length="549" mass="57022">MPHGQGGEPGQGVRAHELALLMEELDHARAASGFVRLSGEPWVGKTRLALRLARAAAHREWAVACGRAARDGTGRPFHALVDALDDQLASADPAVLERLGPARLRVLAQVFPALGGTFTGSPRDVDVHAVARAVRAVLEELAGRRGLLLVLDDAHRAGREVAEFAEHLLRRPPDAPVLTVLVHRGSGQGAGRLASLAHPDGAVRHIPLRPLPRAAAAALLPAGLAPLHRELILRDAAGVPGLLRALSDGEPPDTGGVPHSSLELACGPSPLAPSVQALDLGALSPLARRAAAAAAAAGDPFTVETVAHTAPLSVAEALRAVDELHSEGIVGPDRRAGWFRFRRPAARALLHQAAGAAQRRAARERALAAPAMGEDTGAAVPALLETTAPPTAAEADLLEKYAGTAVFTQPAGPERAARGAAERPGAPPGAWLLRCQALVLCGRPAQALTEYARRWPRQEAGRPPAGAAERTGTAVWTEAAVWRARALRLLGARAQARRVLRAVSAEDRAAVPAAQAELAALLLESGQPARAAALGAARRAVRCAPQSDV</sequence>
<organism evidence="4 5">
    <name type="scientific">Streptomyces kaempferi</name>
    <dbReference type="NCBI Taxonomy" id="333725"/>
    <lineage>
        <taxon>Bacteria</taxon>
        <taxon>Bacillati</taxon>
        <taxon>Actinomycetota</taxon>
        <taxon>Actinomycetes</taxon>
        <taxon>Kitasatosporales</taxon>
        <taxon>Streptomycetaceae</taxon>
        <taxon>Streptomyces</taxon>
    </lineage>
</organism>
<dbReference type="RefSeq" id="WP_381331399.1">
    <property type="nucleotide sequence ID" value="NZ_JBHTMM010000290.1"/>
</dbReference>
<keyword evidence="2" id="KW-0067">ATP-binding</keyword>
<evidence type="ECO:0000313" key="4">
    <source>
        <dbReference type="EMBL" id="MFD1313843.1"/>
    </source>
</evidence>
<dbReference type="PANTHER" id="PTHR16305">
    <property type="entry name" value="TESTICULAR SOLUBLE ADENYLYL CYCLASE"/>
    <property type="match status" value="1"/>
</dbReference>
<dbReference type="Pfam" id="PF13191">
    <property type="entry name" value="AAA_16"/>
    <property type="match status" value="1"/>
</dbReference>
<proteinExistence type="predicted"/>
<evidence type="ECO:0000259" key="3">
    <source>
        <dbReference type="Pfam" id="PF13191"/>
    </source>
</evidence>
<evidence type="ECO:0000313" key="5">
    <source>
        <dbReference type="Proteomes" id="UP001597058"/>
    </source>
</evidence>
<dbReference type="EMBL" id="JBHTMM010000290">
    <property type="protein sequence ID" value="MFD1313843.1"/>
    <property type="molecule type" value="Genomic_DNA"/>
</dbReference>
<name>A0ABW3Y006_9ACTN</name>
<dbReference type="Proteomes" id="UP001597058">
    <property type="component" value="Unassembled WGS sequence"/>
</dbReference>
<evidence type="ECO:0000256" key="2">
    <source>
        <dbReference type="ARBA" id="ARBA00022840"/>
    </source>
</evidence>
<keyword evidence="5" id="KW-1185">Reference proteome</keyword>